<reference evidence="1 2" key="1">
    <citation type="journal article" date="2016" name="Mol. Biol. Evol.">
        <title>Comparative Genomics of Early-Diverging Mushroom-Forming Fungi Provides Insights into the Origins of Lignocellulose Decay Capabilities.</title>
        <authorList>
            <person name="Nagy L.G."/>
            <person name="Riley R."/>
            <person name="Tritt A."/>
            <person name="Adam C."/>
            <person name="Daum C."/>
            <person name="Floudas D."/>
            <person name="Sun H."/>
            <person name="Yadav J.S."/>
            <person name="Pangilinan J."/>
            <person name="Larsson K.H."/>
            <person name="Matsuura K."/>
            <person name="Barry K."/>
            <person name="Labutti K."/>
            <person name="Kuo R."/>
            <person name="Ohm R.A."/>
            <person name="Bhattacharya S.S."/>
            <person name="Shirouzu T."/>
            <person name="Yoshinaga Y."/>
            <person name="Martin F.M."/>
            <person name="Grigoriev I.V."/>
            <person name="Hibbett D.S."/>
        </authorList>
    </citation>
    <scope>NUCLEOTIDE SEQUENCE [LARGE SCALE GENOMIC DNA]</scope>
    <source>
        <strain evidence="1 2">HHB14362 ss-1</strain>
    </source>
</reference>
<accession>A0A165Q4D0</accession>
<dbReference type="OrthoDB" id="112749at2759"/>
<organism evidence="1 2">
    <name type="scientific">Neolentinus lepideus HHB14362 ss-1</name>
    <dbReference type="NCBI Taxonomy" id="1314782"/>
    <lineage>
        <taxon>Eukaryota</taxon>
        <taxon>Fungi</taxon>
        <taxon>Dikarya</taxon>
        <taxon>Basidiomycota</taxon>
        <taxon>Agaricomycotina</taxon>
        <taxon>Agaricomycetes</taxon>
        <taxon>Gloeophyllales</taxon>
        <taxon>Gloeophyllaceae</taxon>
        <taxon>Neolentinus</taxon>
    </lineage>
</organism>
<dbReference type="InParanoid" id="A0A165Q4D0"/>
<evidence type="ECO:0000313" key="1">
    <source>
        <dbReference type="EMBL" id="KZT21898.1"/>
    </source>
</evidence>
<protein>
    <submittedName>
        <fullName evidence="1">Uncharacterized protein</fullName>
    </submittedName>
</protein>
<dbReference type="EMBL" id="KV425601">
    <property type="protein sequence ID" value="KZT21898.1"/>
    <property type="molecule type" value="Genomic_DNA"/>
</dbReference>
<evidence type="ECO:0000313" key="2">
    <source>
        <dbReference type="Proteomes" id="UP000076761"/>
    </source>
</evidence>
<dbReference type="PANTHER" id="PTHR34204">
    <property type="entry name" value="RNA-BINDING ASCH DOMAIN PROTEIN"/>
    <property type="match status" value="1"/>
</dbReference>
<proteinExistence type="predicted"/>
<dbReference type="Proteomes" id="UP000076761">
    <property type="component" value="Unassembled WGS sequence"/>
</dbReference>
<dbReference type="AlphaFoldDB" id="A0A165Q4D0"/>
<gene>
    <name evidence="1" type="ORF">NEOLEDRAFT_1138645</name>
</gene>
<name>A0A165Q4D0_9AGAM</name>
<dbReference type="PANTHER" id="PTHR34204:SF2">
    <property type="entry name" value="RNA-BINDING ASCH DOMAIN PROTEIN"/>
    <property type="match status" value="1"/>
</dbReference>
<sequence>MSELPSAAEERARLAVRDPSEPLTVHLQHGLAYTVGSALGCTPPTREQCLAAFLIPNKAGLTAGARAWSKHFHRSQADGIKDTTSTNPGWWGTPKGPVALLNERALDLFWRVMNSASWRNLHWLPHQVLAYEARVPEGYGMRWSQDLSGIQQVDLQSVEGRESLKDRLWIFRGFVEPMVEGGHENGWRH</sequence>
<keyword evidence="2" id="KW-1185">Reference proteome</keyword>